<dbReference type="InterPro" id="IPR003688">
    <property type="entry name" value="TraG/VirD4"/>
</dbReference>
<evidence type="ECO:0000256" key="5">
    <source>
        <dbReference type="ARBA" id="ARBA00022989"/>
    </source>
</evidence>
<evidence type="ECO:0000313" key="8">
    <source>
        <dbReference type="EMBL" id="MDH5163432.1"/>
    </source>
</evidence>
<gene>
    <name evidence="8" type="ORF">P5X88_21080</name>
</gene>
<evidence type="ECO:0000256" key="4">
    <source>
        <dbReference type="ARBA" id="ARBA00022692"/>
    </source>
</evidence>
<comment type="similarity">
    <text evidence="2">Belongs to the VirD4/TraG family.</text>
</comment>
<evidence type="ECO:0000256" key="6">
    <source>
        <dbReference type="ARBA" id="ARBA00023136"/>
    </source>
</evidence>
<feature type="region of interest" description="Disordered" evidence="7">
    <location>
        <begin position="512"/>
        <end position="536"/>
    </location>
</feature>
<evidence type="ECO:0000256" key="1">
    <source>
        <dbReference type="ARBA" id="ARBA00004651"/>
    </source>
</evidence>
<feature type="compositionally biased region" description="Polar residues" evidence="7">
    <location>
        <begin position="515"/>
        <end position="528"/>
    </location>
</feature>
<protein>
    <submittedName>
        <fullName evidence="8">Type IV secretory system conjugative DNA transfer family protein</fullName>
    </submittedName>
</protein>
<dbReference type="Pfam" id="PF02534">
    <property type="entry name" value="T4SS-DNA_transf"/>
    <property type="match status" value="1"/>
</dbReference>
<comment type="subcellular location">
    <subcellularLocation>
        <location evidence="1">Cell membrane</location>
        <topology evidence="1">Multi-pass membrane protein</topology>
    </subcellularLocation>
</comment>
<reference evidence="8" key="1">
    <citation type="submission" date="2023-03" db="EMBL/GenBank/DDBJ databases">
        <title>Bacterial isolates from washroom surfaces on a university campus.</title>
        <authorList>
            <person name="Holman D.B."/>
            <person name="Gzyl K.E."/>
            <person name="Taheri A.E."/>
        </authorList>
    </citation>
    <scope>NUCLEOTIDE SEQUENCE</scope>
    <source>
        <strain evidence="8">RD03</strain>
    </source>
</reference>
<keyword evidence="4" id="KW-0812">Transmembrane</keyword>
<dbReference type="Proteomes" id="UP001159179">
    <property type="component" value="Unassembled WGS sequence"/>
</dbReference>
<dbReference type="SUPFAM" id="SSF52540">
    <property type="entry name" value="P-loop containing nucleoside triphosphate hydrolases"/>
    <property type="match status" value="1"/>
</dbReference>
<keyword evidence="6" id="KW-0472">Membrane</keyword>
<dbReference type="AlphaFoldDB" id="A0AAW6T2W9"/>
<dbReference type="CDD" id="cd01127">
    <property type="entry name" value="TrwB_TraG_TraD_VirD4"/>
    <property type="match status" value="1"/>
</dbReference>
<name>A0AAW6T2W9_9BACI</name>
<dbReference type="InterPro" id="IPR027417">
    <property type="entry name" value="P-loop_NTPase"/>
</dbReference>
<accession>A0AAW6T2W9</accession>
<proteinExistence type="inferred from homology"/>
<evidence type="ECO:0000256" key="7">
    <source>
        <dbReference type="SAM" id="MobiDB-lite"/>
    </source>
</evidence>
<dbReference type="InterPro" id="IPR051539">
    <property type="entry name" value="T4SS-coupling_protein"/>
</dbReference>
<organism evidence="8 9">
    <name type="scientific">Heyndrickxia oleronia</name>
    <dbReference type="NCBI Taxonomy" id="38875"/>
    <lineage>
        <taxon>Bacteria</taxon>
        <taxon>Bacillati</taxon>
        <taxon>Bacillota</taxon>
        <taxon>Bacilli</taxon>
        <taxon>Bacillales</taxon>
        <taxon>Bacillaceae</taxon>
        <taxon>Heyndrickxia</taxon>
    </lineage>
</organism>
<evidence type="ECO:0000313" key="9">
    <source>
        <dbReference type="Proteomes" id="UP001159179"/>
    </source>
</evidence>
<dbReference type="EMBL" id="JAROYP010000014">
    <property type="protein sequence ID" value="MDH5163432.1"/>
    <property type="molecule type" value="Genomic_DNA"/>
</dbReference>
<evidence type="ECO:0000256" key="2">
    <source>
        <dbReference type="ARBA" id="ARBA00008806"/>
    </source>
</evidence>
<comment type="caution">
    <text evidence="8">The sequence shown here is derived from an EMBL/GenBank/DDBJ whole genome shotgun (WGS) entry which is preliminary data.</text>
</comment>
<keyword evidence="5" id="KW-1133">Transmembrane helix</keyword>
<dbReference type="Gene3D" id="3.40.50.300">
    <property type="entry name" value="P-loop containing nucleotide triphosphate hydrolases"/>
    <property type="match status" value="2"/>
</dbReference>
<dbReference type="GO" id="GO:0005886">
    <property type="term" value="C:plasma membrane"/>
    <property type="evidence" value="ECO:0007669"/>
    <property type="project" value="UniProtKB-SubCell"/>
</dbReference>
<dbReference type="PANTHER" id="PTHR37937">
    <property type="entry name" value="CONJUGATIVE TRANSFER: DNA TRANSPORT"/>
    <property type="match status" value="1"/>
</dbReference>
<dbReference type="PANTHER" id="PTHR37937:SF1">
    <property type="entry name" value="CONJUGATIVE TRANSFER: DNA TRANSPORT"/>
    <property type="match status" value="1"/>
</dbReference>
<evidence type="ECO:0000256" key="3">
    <source>
        <dbReference type="ARBA" id="ARBA00022475"/>
    </source>
</evidence>
<sequence length="536" mass="60343">MNTIAQHLEKKNLRWGGDDPFTHTLIIGPTRCGKTATIIKPIIYQILDSRRKGRKVGLSVIEPKGDVAAMVKETCDWMGEDCIHIDPNSPTSDRINVMQGEKDDVAEATVAVLKSLFGKQEAFFATVQELSTRKITLLLKELYGDNMDITDVLTNLRDQDVLMKNVYKLQQKQGDTELVKFFVNELMGSLKDKYNQLIIGLRAQMENITSNEKLKRIITGNSTFSIDEHFENGGILAVNTALGSLGKAGDAFGQFVTMHLQLGTFRRKGTERTRIDHYFIIDEYSRYINPDVERWLSISAEYRVAGMFAIQSPAQLEVEAGQISGKAMKQAIMTSTRNKIIFGGLAANDAIELARELGQDRVVYKDKSFDGNPLKNIIPKGYRIKEEDKDRYPYTLLMDGLPRFHFVHKLLQQGHPQPPGIAVGGFVPRDWKEQLVKEDLNLANNKSSDSKRGTFNKEIKKEDIFSVNPFNDPINTEETGKVLISFKNQETSLGTQLNIEKRSESIVADLEKTSLDSASNAKNPIKSPNTEDDDFW</sequence>
<keyword evidence="3" id="KW-1003">Cell membrane</keyword>
<dbReference type="RefSeq" id="WP_280618141.1">
    <property type="nucleotide sequence ID" value="NZ_JAROYP010000014.1"/>
</dbReference>